<dbReference type="RefSeq" id="WP_101683898.1">
    <property type="nucleotide sequence ID" value="NZ_PJRP01000013.1"/>
</dbReference>
<dbReference type="AlphaFoldDB" id="A0A2N5C7G7"/>
<name>A0A2N5C7G7_9BURK</name>
<reference evidence="1 2" key="1">
    <citation type="submission" date="2017-12" db="EMBL/GenBank/DDBJ databases">
        <title>Genome sequence of the active heterotrophic nitrifier-denitrifier, Cupriavidus pauculus UM1.</title>
        <authorList>
            <person name="Putonti C."/>
            <person name="Castignetti D."/>
        </authorList>
    </citation>
    <scope>NUCLEOTIDE SEQUENCE [LARGE SCALE GENOMIC DNA]</scope>
    <source>
        <strain evidence="1 2">UM1</strain>
    </source>
</reference>
<evidence type="ECO:0000313" key="2">
    <source>
        <dbReference type="Proteomes" id="UP000234341"/>
    </source>
</evidence>
<accession>A0A2N5C7G7</accession>
<evidence type="ECO:0000313" key="1">
    <source>
        <dbReference type="EMBL" id="PLP98137.1"/>
    </source>
</evidence>
<comment type="caution">
    <text evidence="1">The sequence shown here is derived from an EMBL/GenBank/DDBJ whole genome shotgun (WGS) entry which is preliminary data.</text>
</comment>
<sequence>MDQANGLELVRLRAAASALSQDARLWRWFSDQMEEHRLSCERNRDWWRITIAGRELACDRSFDVAVRAAYTLSRALEAV</sequence>
<protein>
    <submittedName>
        <fullName evidence="1">Uncharacterized protein</fullName>
    </submittedName>
</protein>
<organism evidence="1 2">
    <name type="scientific">Cupriavidus pauculus</name>
    <dbReference type="NCBI Taxonomy" id="82633"/>
    <lineage>
        <taxon>Bacteria</taxon>
        <taxon>Pseudomonadati</taxon>
        <taxon>Pseudomonadota</taxon>
        <taxon>Betaproteobacteria</taxon>
        <taxon>Burkholderiales</taxon>
        <taxon>Burkholderiaceae</taxon>
        <taxon>Cupriavidus</taxon>
    </lineage>
</organism>
<dbReference type="Proteomes" id="UP000234341">
    <property type="component" value="Unassembled WGS sequence"/>
</dbReference>
<gene>
    <name evidence="1" type="ORF">CYJ10_23755</name>
</gene>
<dbReference type="EMBL" id="PJRP01000013">
    <property type="protein sequence ID" value="PLP98137.1"/>
    <property type="molecule type" value="Genomic_DNA"/>
</dbReference>
<dbReference type="OrthoDB" id="8966295at2"/>
<proteinExistence type="predicted"/>